<reference evidence="1 2" key="1">
    <citation type="journal article" date="2012" name="Virus Genes">
        <title>Isolation and complete genome sequence of a bacteriophage lysing Tetrasphaera jenkinsii, a filamentous bacteria responsible for bulking in activated sludge.</title>
        <authorList>
            <person name="Petrovski S."/>
            <person name="Tillett D."/>
            <person name="Seviour R.J."/>
        </authorList>
    </citation>
    <scope>NUCLEOTIDE SEQUENCE [LARGE SCALE GENOMIC DNA]</scope>
</reference>
<evidence type="ECO:0000313" key="2">
    <source>
        <dbReference type="Proteomes" id="UP000002653"/>
    </source>
</evidence>
<name>G4W987_9CAUD</name>
<accession>G4W987</accession>
<sequence>MSAATDTALMYEELRREQQEKGQVRKEANLRVLRGTTIPFEFRNGGDVVILRNKHYPAVDFYPTKNKWTVGTRTVLGDAHEFVLWLKRRAL</sequence>
<dbReference type="EMBL" id="HQ225832">
    <property type="protein sequence ID" value="ADX42575.1"/>
    <property type="molecule type" value="Genomic_DNA"/>
</dbReference>
<proteinExistence type="predicted"/>
<organism evidence="1 2">
    <name type="scientific">Tetrasphaera phage TJE1</name>
    <dbReference type="NCBI Taxonomy" id="981335"/>
    <lineage>
        <taxon>Viruses</taxon>
        <taxon>Duplodnaviria</taxon>
        <taxon>Heunggongvirae</taxon>
        <taxon>Uroviricota</taxon>
        <taxon>Caudoviricetes</taxon>
        <taxon>Tijeunavirus</taxon>
        <taxon>Tijeunavirus TJE1</taxon>
    </lineage>
</organism>
<protein>
    <submittedName>
        <fullName evidence="1">Uncharacterized protein</fullName>
    </submittedName>
</protein>
<evidence type="ECO:0000313" key="1">
    <source>
        <dbReference type="EMBL" id="ADX42575.1"/>
    </source>
</evidence>
<dbReference type="RefSeq" id="YP_007237967.1">
    <property type="nucleotide sequence ID" value="NC_019930.1"/>
</dbReference>
<dbReference type="GeneID" id="14297480"/>
<dbReference type="KEGG" id="vg:14297480"/>
<keyword evidence="2" id="KW-1185">Reference proteome</keyword>
<dbReference type="Proteomes" id="UP000002653">
    <property type="component" value="Segment"/>
</dbReference>